<evidence type="ECO:0000313" key="8">
    <source>
        <dbReference type="Proteomes" id="UP001500002"/>
    </source>
</evidence>
<feature type="domain" description="Metallo-beta-lactamase" evidence="6">
    <location>
        <begin position="125"/>
        <end position="345"/>
    </location>
</feature>
<dbReference type="InterPro" id="IPR029229">
    <property type="entry name" value="Alkyl_sulf_C"/>
</dbReference>
<comment type="similarity">
    <text evidence="4">Belongs to the metallo-beta-lactamase superfamily. Type III sulfatase family.</text>
</comment>
<comment type="caution">
    <text evidence="7">The sequence shown here is derived from an EMBL/GenBank/DDBJ whole genome shotgun (WGS) entry which is preliminary data.</text>
</comment>
<dbReference type="InterPro" id="IPR036866">
    <property type="entry name" value="RibonucZ/Hydroxyglut_hydro"/>
</dbReference>
<feature type="region of interest" description="Disordered" evidence="5">
    <location>
        <begin position="1"/>
        <end position="37"/>
    </location>
</feature>
<organism evidence="7 8">
    <name type="scientific">Agromyces neolithicus</name>
    <dbReference type="NCBI Taxonomy" id="269420"/>
    <lineage>
        <taxon>Bacteria</taxon>
        <taxon>Bacillati</taxon>
        <taxon>Actinomycetota</taxon>
        <taxon>Actinomycetes</taxon>
        <taxon>Micrococcales</taxon>
        <taxon>Microbacteriaceae</taxon>
        <taxon>Agromyces</taxon>
    </lineage>
</organism>
<evidence type="ECO:0000259" key="6">
    <source>
        <dbReference type="SMART" id="SM00849"/>
    </source>
</evidence>
<dbReference type="EMBL" id="BAAANJ010000004">
    <property type="protein sequence ID" value="GAA1805292.1"/>
    <property type="molecule type" value="Genomic_DNA"/>
</dbReference>
<keyword evidence="2" id="KW-0378">Hydrolase</keyword>
<dbReference type="Gene3D" id="3.60.15.30">
    <property type="entry name" value="Metallo-beta-lactamase domain"/>
    <property type="match status" value="1"/>
</dbReference>
<evidence type="ECO:0000256" key="1">
    <source>
        <dbReference type="ARBA" id="ARBA00022723"/>
    </source>
</evidence>
<accession>A0ABP4YA03</accession>
<dbReference type="SMART" id="SM00849">
    <property type="entry name" value="Lactamase_B"/>
    <property type="match status" value="1"/>
</dbReference>
<feature type="compositionally biased region" description="Basic and acidic residues" evidence="5">
    <location>
        <begin position="1"/>
        <end position="23"/>
    </location>
</feature>
<dbReference type="InterPro" id="IPR001279">
    <property type="entry name" value="Metallo-B-lactamas"/>
</dbReference>
<dbReference type="RefSeq" id="WP_344294400.1">
    <property type="nucleotide sequence ID" value="NZ_BAAANJ010000004.1"/>
</dbReference>
<dbReference type="Proteomes" id="UP001500002">
    <property type="component" value="Unassembled WGS sequence"/>
</dbReference>
<evidence type="ECO:0000256" key="2">
    <source>
        <dbReference type="ARBA" id="ARBA00022801"/>
    </source>
</evidence>
<keyword evidence="1" id="KW-0479">Metal-binding</keyword>
<keyword evidence="3" id="KW-0862">Zinc</keyword>
<dbReference type="InterPro" id="IPR029228">
    <property type="entry name" value="Alkyl_sulf_dimr"/>
</dbReference>
<proteinExistence type="inferred from homology"/>
<protein>
    <submittedName>
        <fullName evidence="7">Alkyl sulfatase dimerization domain-containing protein</fullName>
    </submittedName>
</protein>
<sequence length="655" mass="71916">MLNSYRETRPKGDQSNVHEDSELTPKPATAHTKAANTAARASLPFADRRDYDDAARGFIADLADPVIHRADGAPVMDLSAHDFVTESEESPDTVHPSLWRHAQVNQHHGLFEVVEGVYQLRGLDLANLTIIEGDEGIIVIDPLSFTETARAAMDLYRAHRGDRPVKALIYTHSHVDHFSGSRAILEGIAEDIPVIAPDGFLYEAAAENVFAGTAMTRRALYMYGPLLQPGPRGQISAGLANALGNGGSATLVPPTDLITRTGETRTIDGVEMVFQMAPGTEAPAEFLIHFPQRRVLCAAEDLNHLMHNLYTLRGAQVRDAAAWWKALNETIQLFADETDAVIGQHGWPRWGTADIREYLENQRDLYKFIHDESLRLANHGFTSTEIAEQLELPAALDEQWYSHGYYGSLSHNAKAVYQRYLGWYDSHPARLNALPPTEVGPRYVEFMGGADSVLEKARASFEAGDYRWVAEVLTHVVFADPANTEAALLQADALEQLGYQAENPTWRNEYLMAALELRHGVRDLGRIELATADVFAAMTTEMIFDFAGIKLNGAKAGTRTATIAWIITDESDSALQYLLELRNGVLVYTAGKAATAPDATVSSTKAAVAAALFSGRPIEDLVSAGDLSIDGDRSAVEHLFALLDDFPLWFNIVQP</sequence>
<dbReference type="Pfam" id="PF14863">
    <property type="entry name" value="Alkyl_sulf_dimr"/>
    <property type="match status" value="1"/>
</dbReference>
<dbReference type="SUPFAM" id="SSF55718">
    <property type="entry name" value="SCP-like"/>
    <property type="match status" value="1"/>
</dbReference>
<dbReference type="Pfam" id="PF00753">
    <property type="entry name" value="Lactamase_B"/>
    <property type="match status" value="1"/>
</dbReference>
<gene>
    <name evidence="7" type="ORF">GCM10009749_11740</name>
</gene>
<dbReference type="Gene3D" id="3.30.1050.10">
    <property type="entry name" value="SCP2 sterol-binding domain"/>
    <property type="match status" value="1"/>
</dbReference>
<dbReference type="InterPro" id="IPR052195">
    <property type="entry name" value="Bact_Alkyl/Aryl-Sulfatase"/>
</dbReference>
<dbReference type="PANTHER" id="PTHR43223:SF1">
    <property type="entry name" value="ALKYL_ARYL-SULFATASE BDS1"/>
    <property type="match status" value="1"/>
</dbReference>
<dbReference type="InterPro" id="IPR044097">
    <property type="entry name" value="Bds1/SdsA1_MBL-fold"/>
</dbReference>
<dbReference type="Pfam" id="PF14864">
    <property type="entry name" value="Alkyl_sulf_C"/>
    <property type="match status" value="1"/>
</dbReference>
<dbReference type="Gene3D" id="1.25.40.880">
    <property type="entry name" value="Alkyl sulfatase, dimerisation domain"/>
    <property type="match status" value="1"/>
</dbReference>
<dbReference type="PANTHER" id="PTHR43223">
    <property type="entry name" value="ALKYL/ARYL-SULFATASE"/>
    <property type="match status" value="1"/>
</dbReference>
<dbReference type="InterPro" id="IPR038536">
    <property type="entry name" value="Alkyl/aryl-sulf_dimr_sf"/>
</dbReference>
<dbReference type="CDD" id="cd07710">
    <property type="entry name" value="arylsulfatase_Sdsa1-like_MBL-fold"/>
    <property type="match status" value="1"/>
</dbReference>
<keyword evidence="8" id="KW-1185">Reference proteome</keyword>
<dbReference type="InterPro" id="IPR036527">
    <property type="entry name" value="SCP2_sterol-bd_dom_sf"/>
</dbReference>
<evidence type="ECO:0000256" key="5">
    <source>
        <dbReference type="SAM" id="MobiDB-lite"/>
    </source>
</evidence>
<evidence type="ECO:0000256" key="3">
    <source>
        <dbReference type="ARBA" id="ARBA00022833"/>
    </source>
</evidence>
<name>A0ABP4YA03_9MICO</name>
<evidence type="ECO:0000313" key="7">
    <source>
        <dbReference type="EMBL" id="GAA1805292.1"/>
    </source>
</evidence>
<feature type="compositionally biased region" description="Low complexity" evidence="5">
    <location>
        <begin position="24"/>
        <end position="37"/>
    </location>
</feature>
<reference evidence="8" key="1">
    <citation type="journal article" date="2019" name="Int. J. Syst. Evol. Microbiol.">
        <title>The Global Catalogue of Microorganisms (GCM) 10K type strain sequencing project: providing services to taxonomists for standard genome sequencing and annotation.</title>
        <authorList>
            <consortium name="The Broad Institute Genomics Platform"/>
            <consortium name="The Broad Institute Genome Sequencing Center for Infectious Disease"/>
            <person name="Wu L."/>
            <person name="Ma J."/>
        </authorList>
    </citation>
    <scope>NUCLEOTIDE SEQUENCE [LARGE SCALE GENOMIC DNA]</scope>
    <source>
        <strain evidence="8">JCM 14322</strain>
    </source>
</reference>
<evidence type="ECO:0000256" key="4">
    <source>
        <dbReference type="ARBA" id="ARBA00033751"/>
    </source>
</evidence>
<dbReference type="SUPFAM" id="SSF56281">
    <property type="entry name" value="Metallo-hydrolase/oxidoreductase"/>
    <property type="match status" value="1"/>
</dbReference>